<name>A0A8K1CW99_PYTOL</name>
<keyword evidence="3" id="KW-0539">Nucleus</keyword>
<dbReference type="InterPro" id="IPR006447">
    <property type="entry name" value="Myb_dom_plants"/>
</dbReference>
<feature type="region of interest" description="Disordered" evidence="4">
    <location>
        <begin position="1"/>
        <end position="46"/>
    </location>
</feature>
<feature type="region of interest" description="Disordered" evidence="4">
    <location>
        <begin position="383"/>
        <end position="436"/>
    </location>
</feature>
<evidence type="ECO:0000313" key="6">
    <source>
        <dbReference type="Proteomes" id="UP000794436"/>
    </source>
</evidence>
<evidence type="ECO:0000313" key="5">
    <source>
        <dbReference type="EMBL" id="TMW69413.1"/>
    </source>
</evidence>
<dbReference type="AlphaFoldDB" id="A0A8K1CW99"/>
<feature type="compositionally biased region" description="Polar residues" evidence="4">
    <location>
        <begin position="408"/>
        <end position="429"/>
    </location>
</feature>
<dbReference type="PANTHER" id="PTHR31442">
    <property type="entry name" value="HOMEODOMAIN-LIKE SUPERFAMILY PROTEIN-RELATED"/>
    <property type="match status" value="1"/>
</dbReference>
<evidence type="ECO:0000256" key="1">
    <source>
        <dbReference type="ARBA" id="ARBA00023015"/>
    </source>
</evidence>
<dbReference type="GO" id="GO:0003700">
    <property type="term" value="F:DNA-binding transcription factor activity"/>
    <property type="evidence" value="ECO:0007669"/>
    <property type="project" value="InterPro"/>
</dbReference>
<dbReference type="InterPro" id="IPR009057">
    <property type="entry name" value="Homeodomain-like_sf"/>
</dbReference>
<dbReference type="NCBIfam" id="TIGR01557">
    <property type="entry name" value="myb_SHAQKYF"/>
    <property type="match status" value="1"/>
</dbReference>
<organism evidence="5 6">
    <name type="scientific">Pythium oligandrum</name>
    <name type="common">Mycoparasitic fungus</name>
    <dbReference type="NCBI Taxonomy" id="41045"/>
    <lineage>
        <taxon>Eukaryota</taxon>
        <taxon>Sar</taxon>
        <taxon>Stramenopiles</taxon>
        <taxon>Oomycota</taxon>
        <taxon>Peronosporomycetes</taxon>
        <taxon>Pythiales</taxon>
        <taxon>Pythiaceae</taxon>
        <taxon>Pythium</taxon>
    </lineage>
</organism>
<feature type="compositionally biased region" description="Low complexity" evidence="4">
    <location>
        <begin position="22"/>
        <end position="32"/>
    </location>
</feature>
<evidence type="ECO:0000256" key="4">
    <source>
        <dbReference type="SAM" id="MobiDB-lite"/>
    </source>
</evidence>
<dbReference type="Gene3D" id="1.10.10.60">
    <property type="entry name" value="Homeodomain-like"/>
    <property type="match status" value="1"/>
</dbReference>
<comment type="caution">
    <text evidence="5">The sequence shown here is derived from an EMBL/GenBank/DDBJ whole genome shotgun (WGS) entry which is preliminary data.</text>
</comment>
<protein>
    <recommendedName>
        <fullName evidence="7">MYB transcription factor</fullName>
    </recommendedName>
</protein>
<evidence type="ECO:0000256" key="3">
    <source>
        <dbReference type="ARBA" id="ARBA00023242"/>
    </source>
</evidence>
<reference evidence="5" key="1">
    <citation type="submission" date="2019-03" db="EMBL/GenBank/DDBJ databases">
        <title>Long read genome sequence of the mycoparasitic Pythium oligandrum ATCC 38472 isolated from sugarbeet rhizosphere.</title>
        <authorList>
            <person name="Gaulin E."/>
        </authorList>
    </citation>
    <scope>NUCLEOTIDE SEQUENCE</scope>
    <source>
        <strain evidence="5">ATCC 38472_TT</strain>
    </source>
</reference>
<accession>A0A8K1CW99</accession>
<keyword evidence="2" id="KW-0804">Transcription</keyword>
<evidence type="ECO:0000256" key="2">
    <source>
        <dbReference type="ARBA" id="ARBA00023163"/>
    </source>
</evidence>
<dbReference type="SUPFAM" id="SSF46689">
    <property type="entry name" value="Homeodomain-like"/>
    <property type="match status" value="1"/>
</dbReference>
<gene>
    <name evidence="5" type="ORF">Poli38472_001569</name>
</gene>
<evidence type="ECO:0008006" key="7">
    <source>
        <dbReference type="Google" id="ProtNLM"/>
    </source>
</evidence>
<dbReference type="PANTHER" id="PTHR31442:SF29">
    <property type="entry name" value="HOMEODOMAIN-LIKE SUPERFAMILY PROTEIN"/>
    <property type="match status" value="1"/>
</dbReference>
<proteinExistence type="predicted"/>
<feature type="compositionally biased region" description="Basic and acidic residues" evidence="4">
    <location>
        <begin position="1"/>
        <end position="15"/>
    </location>
</feature>
<dbReference type="Proteomes" id="UP000794436">
    <property type="component" value="Unassembled WGS sequence"/>
</dbReference>
<dbReference type="OrthoDB" id="168417at2759"/>
<feature type="region of interest" description="Disordered" evidence="4">
    <location>
        <begin position="202"/>
        <end position="228"/>
    </location>
</feature>
<keyword evidence="1" id="KW-0805">Transcription regulation</keyword>
<dbReference type="EMBL" id="SPLM01000001">
    <property type="protein sequence ID" value="TMW69413.1"/>
    <property type="molecule type" value="Genomic_DNA"/>
</dbReference>
<dbReference type="FunFam" id="1.10.10.60:FF:000007">
    <property type="entry name" value="Two-component response regulator"/>
    <property type="match status" value="1"/>
</dbReference>
<sequence length="463" mass="51011">MMDRTEERALHPPRLEDDDGDTASIAASSTSTNDDDHESSGPMHRKYERKTKRFAWPDDLHRLFVAAIFDLGLKNASPKALLPFMQPSASDAGLTTEHLKSHLQKYRLNYDKSRAEFLSYYDENSKRNGKRRRRSLKSNESHTKFIFPINPRLAEGMCMSEDGPISPLDPSPPRASAGRVAIGAPVIGDHVDPRRGMVEPNAMDVRSMPPPPHSTRVGPPSLQEPMGYPPPLPPRPAGNNRLDRAGLLRLAQQNAAMGAMGGNPYGAPVYPVSFGTGLTPRASDGSVDLTDPQWSMLASLFSPQTTALTPTVLPPGMKEPFMLNEEASPDLQMQMHLAMQAQMNLHRQMLTRKVAVSQHYLNQRGAESRVSTANAMLERALQQAATLQQPPPASYQHKQIPPPRSLMETPTSRPSIQPGTSSSQVSTAPGSELMPTWNQVDIEMDMATPEEPNDLFSFLKNSD</sequence>
<keyword evidence="6" id="KW-1185">Reference proteome</keyword>
<dbReference type="GO" id="GO:0003677">
    <property type="term" value="F:DNA binding"/>
    <property type="evidence" value="ECO:0007669"/>
    <property type="project" value="InterPro"/>
</dbReference>
<dbReference type="InterPro" id="IPR044841">
    <property type="entry name" value="LUX/BOA-like"/>
</dbReference>